<evidence type="ECO:0000259" key="5">
    <source>
        <dbReference type="Pfam" id="PF00496"/>
    </source>
</evidence>
<comment type="caution">
    <text evidence="6">The sequence shown here is derived from an EMBL/GenBank/DDBJ whole genome shotgun (WGS) entry which is preliminary data.</text>
</comment>
<protein>
    <submittedName>
        <fullName evidence="6">Nickel ABC transporter substrate-binding protein</fullName>
    </submittedName>
</protein>
<dbReference type="PROSITE" id="PS51257">
    <property type="entry name" value="PROKAR_LIPOPROTEIN"/>
    <property type="match status" value="1"/>
</dbReference>
<dbReference type="InterPro" id="IPR000914">
    <property type="entry name" value="SBP_5_dom"/>
</dbReference>
<dbReference type="PANTHER" id="PTHR30290:SF9">
    <property type="entry name" value="OLIGOPEPTIDE-BINDING PROTEIN APPA"/>
    <property type="match status" value="1"/>
</dbReference>
<dbReference type="Gene3D" id="3.10.105.10">
    <property type="entry name" value="Dipeptide-binding Protein, Domain 3"/>
    <property type="match status" value="1"/>
</dbReference>
<proteinExistence type="inferred from homology"/>
<evidence type="ECO:0000313" key="6">
    <source>
        <dbReference type="EMBL" id="MST91377.1"/>
    </source>
</evidence>
<feature type="signal peptide" evidence="4">
    <location>
        <begin position="1"/>
        <end position="21"/>
    </location>
</feature>
<sequence length="548" mass="60273">MKRIISIALALCLVFTLAACGNNTQTNDDSNSPVETSTEPKTVALCESWDFESGFFTPLNPGNSAGGYGISYYLVNMYETLVNVENGKIVPSLAKSWEVSADGLTYTFHLQEGVKFSDGSDLTAEVVKLNFDAIPVVMGQYNGSYGITGTLIDKTEALDEHTFVLHLTRPYYGALNDIAYIAPMGIMGSAAYNEDMSLSDAVKTASFGTGPYMYAGDYDGKKYTFVRNPYYHGDVPDADSFTVSVITDGSAAELALRSGEIDMLWGSHIVSFDAMSEFGKEGNFEAKMDEYIESVQYLAFNTTAAPFDDAVVRNAVAMAIDKESLCETVYNGLVSPTNRILPTYYAYCDIDAEGKSYDLDEAKRLLEEAGYVDSDGDGVREKDGQPLSVALPYVADNASTDNAMLFIADQLKALGITVNVSGMDMMTWFTTLMQGDWGLSFYHTYSPSYDPYTFMANMDADMQADPCAWQVSLVLPDGNSIFKELSTSTDETRIQEIYTYVLSEIYEQSIMVPLYDKYPPAIYNTERIASVDVNDSAYSVNVSRIKLK</sequence>
<evidence type="ECO:0000256" key="1">
    <source>
        <dbReference type="ARBA" id="ARBA00005695"/>
    </source>
</evidence>
<evidence type="ECO:0000256" key="4">
    <source>
        <dbReference type="SAM" id="SignalP"/>
    </source>
</evidence>
<dbReference type="GO" id="GO:0015833">
    <property type="term" value="P:peptide transport"/>
    <property type="evidence" value="ECO:0007669"/>
    <property type="project" value="TreeGrafter"/>
</dbReference>
<dbReference type="PIRSF" id="PIRSF002741">
    <property type="entry name" value="MppA"/>
    <property type="match status" value="1"/>
</dbReference>
<dbReference type="InterPro" id="IPR039424">
    <property type="entry name" value="SBP_5"/>
</dbReference>
<feature type="chain" id="PRO_5039078018" evidence="4">
    <location>
        <begin position="22"/>
        <end position="548"/>
    </location>
</feature>
<dbReference type="AlphaFoldDB" id="A0A6I2U132"/>
<reference evidence="6 7" key="1">
    <citation type="submission" date="2019-08" db="EMBL/GenBank/DDBJ databases">
        <title>In-depth cultivation of the pig gut microbiome towards novel bacterial diversity and tailored functional studies.</title>
        <authorList>
            <person name="Wylensek D."/>
            <person name="Hitch T.C.A."/>
            <person name="Clavel T."/>
        </authorList>
    </citation>
    <scope>NUCLEOTIDE SEQUENCE [LARGE SCALE GENOMIC DNA]</scope>
    <source>
        <strain evidence="6 7">WCA3-601-WT-6J</strain>
    </source>
</reference>
<dbReference type="Pfam" id="PF00496">
    <property type="entry name" value="SBP_bac_5"/>
    <property type="match status" value="1"/>
</dbReference>
<dbReference type="PANTHER" id="PTHR30290">
    <property type="entry name" value="PERIPLASMIC BINDING COMPONENT OF ABC TRANSPORTER"/>
    <property type="match status" value="1"/>
</dbReference>
<dbReference type="InterPro" id="IPR030678">
    <property type="entry name" value="Peptide/Ni-bd"/>
</dbReference>
<dbReference type="GO" id="GO:0042597">
    <property type="term" value="C:periplasmic space"/>
    <property type="evidence" value="ECO:0007669"/>
    <property type="project" value="UniProtKB-ARBA"/>
</dbReference>
<evidence type="ECO:0000313" key="7">
    <source>
        <dbReference type="Proteomes" id="UP000431913"/>
    </source>
</evidence>
<dbReference type="SUPFAM" id="SSF53850">
    <property type="entry name" value="Periplasmic binding protein-like II"/>
    <property type="match status" value="1"/>
</dbReference>
<organism evidence="6 7">
    <name type="scientific">Ruthenibacterium lactatiformans</name>
    <dbReference type="NCBI Taxonomy" id="1550024"/>
    <lineage>
        <taxon>Bacteria</taxon>
        <taxon>Bacillati</taxon>
        <taxon>Bacillota</taxon>
        <taxon>Clostridia</taxon>
        <taxon>Eubacteriales</taxon>
        <taxon>Oscillospiraceae</taxon>
        <taxon>Ruthenibacterium</taxon>
    </lineage>
</organism>
<dbReference type="GO" id="GO:1904680">
    <property type="term" value="F:peptide transmembrane transporter activity"/>
    <property type="evidence" value="ECO:0007669"/>
    <property type="project" value="TreeGrafter"/>
</dbReference>
<name>A0A6I2U132_9FIRM</name>
<accession>A0A6I2U132</accession>
<evidence type="ECO:0000256" key="2">
    <source>
        <dbReference type="ARBA" id="ARBA00022448"/>
    </source>
</evidence>
<comment type="similarity">
    <text evidence="1">Belongs to the bacterial solute-binding protein 5 family.</text>
</comment>
<dbReference type="EMBL" id="VUNJ01000004">
    <property type="protein sequence ID" value="MST91377.1"/>
    <property type="molecule type" value="Genomic_DNA"/>
</dbReference>
<dbReference type="Proteomes" id="UP000431913">
    <property type="component" value="Unassembled WGS sequence"/>
</dbReference>
<feature type="domain" description="Solute-binding protein family 5" evidence="5">
    <location>
        <begin position="88"/>
        <end position="459"/>
    </location>
</feature>
<gene>
    <name evidence="6" type="ORF">FYJ76_05400</name>
</gene>
<keyword evidence="2" id="KW-0813">Transport</keyword>
<keyword evidence="3 4" id="KW-0732">Signal</keyword>
<dbReference type="GO" id="GO:0043190">
    <property type="term" value="C:ATP-binding cassette (ABC) transporter complex"/>
    <property type="evidence" value="ECO:0007669"/>
    <property type="project" value="InterPro"/>
</dbReference>
<dbReference type="Gene3D" id="3.40.190.10">
    <property type="entry name" value="Periplasmic binding protein-like II"/>
    <property type="match status" value="1"/>
</dbReference>
<evidence type="ECO:0000256" key="3">
    <source>
        <dbReference type="ARBA" id="ARBA00022729"/>
    </source>
</evidence>
<dbReference type="RefSeq" id="WP_154522087.1">
    <property type="nucleotide sequence ID" value="NZ_VUNJ01000004.1"/>
</dbReference>